<protein>
    <recommendedName>
        <fullName evidence="5">XdhC /CoxI family-like protein</fullName>
    </recommendedName>
</protein>
<gene>
    <name evidence="3" type="ORF">JL2886_03634</name>
</gene>
<dbReference type="Gene3D" id="3.40.50.720">
    <property type="entry name" value="NAD(P)-binding Rossmann-like Domain"/>
    <property type="match status" value="1"/>
</dbReference>
<dbReference type="Proteomes" id="UP000092565">
    <property type="component" value="Chromosome"/>
</dbReference>
<proteinExistence type="predicted"/>
<dbReference type="AlphaFoldDB" id="A0A1B0ZW68"/>
<dbReference type="PATRIC" id="fig|60890.4.peg.3541"/>
<dbReference type="InterPro" id="IPR003777">
    <property type="entry name" value="XdhC_CoxI"/>
</dbReference>
<accession>A0A1B0ZW68</accession>
<keyword evidence="4" id="KW-1185">Reference proteome</keyword>
<feature type="domain" description="XdhC Rossmann" evidence="2">
    <location>
        <begin position="139"/>
        <end position="273"/>
    </location>
</feature>
<dbReference type="Pfam" id="PF02625">
    <property type="entry name" value="XdhC_CoxI"/>
    <property type="match status" value="1"/>
</dbReference>
<dbReference type="InterPro" id="IPR052698">
    <property type="entry name" value="MoCofactor_Util/Proc"/>
</dbReference>
<dbReference type="PANTHER" id="PTHR30388">
    <property type="entry name" value="ALDEHYDE OXIDOREDUCTASE MOLYBDENUM COFACTOR ASSEMBLY PROTEIN"/>
    <property type="match status" value="1"/>
</dbReference>
<feature type="domain" description="XdhC- CoxI" evidence="1">
    <location>
        <begin position="28"/>
        <end position="94"/>
    </location>
</feature>
<dbReference type="InterPro" id="IPR027051">
    <property type="entry name" value="XdhC_Rossmann_dom"/>
</dbReference>
<reference evidence="3 4" key="1">
    <citation type="submission" date="2016-04" db="EMBL/GenBank/DDBJ databases">
        <authorList>
            <person name="Evans L.H."/>
            <person name="Alamgir A."/>
            <person name="Owens N."/>
            <person name="Weber N.D."/>
            <person name="Virtaneva K."/>
            <person name="Barbian K."/>
            <person name="Babar A."/>
            <person name="Rosenke K."/>
        </authorList>
    </citation>
    <scope>NUCLEOTIDE SEQUENCE [LARGE SCALE GENOMIC DNA]</scope>
    <source>
        <strain evidence="3 4">JL2886</strain>
    </source>
</reference>
<evidence type="ECO:0000313" key="4">
    <source>
        <dbReference type="Proteomes" id="UP000092565"/>
    </source>
</evidence>
<evidence type="ECO:0008006" key="5">
    <source>
        <dbReference type="Google" id="ProtNLM"/>
    </source>
</evidence>
<dbReference type="PANTHER" id="PTHR30388:SF6">
    <property type="entry name" value="XANTHINE DEHYDROGENASE SUBUNIT A-RELATED"/>
    <property type="match status" value="1"/>
</dbReference>
<evidence type="ECO:0000259" key="1">
    <source>
        <dbReference type="Pfam" id="PF02625"/>
    </source>
</evidence>
<evidence type="ECO:0000259" key="2">
    <source>
        <dbReference type="Pfam" id="PF13478"/>
    </source>
</evidence>
<name>A0A1B0ZW68_9RHOB</name>
<evidence type="ECO:0000313" key="3">
    <source>
        <dbReference type="EMBL" id="ANP38507.1"/>
    </source>
</evidence>
<dbReference type="Pfam" id="PF13478">
    <property type="entry name" value="XdhC_C"/>
    <property type="match status" value="1"/>
</dbReference>
<sequence length="288" mass="30413">MSFIMAGHSSLGPRLEQDLARETEARRSAGEPFAMATVVRTVAATSAKPGAKALIDAQGEIVVGFLGGGCVRGAVGRAAREAIETGAPQLLSIGPEELLAEAGVSAGEERDGIRYARNGCPSKGVLDIFVEPVLPLPALVVCGSGPVAQALVELSARFEFDRTLCLPGPQEVDLPMPDRVVEHFDEHPIWDSAPFVVVATQGRGDEAALRRALMQKARYIGFVGSRRKFATLSHRLQDKGVSPEALASVKAPAGVDIHAITPDEIALSILAELVQRRRALQRGEGADG</sequence>
<organism evidence="3 4">
    <name type="scientific">Phaeobacter gallaeciensis</name>
    <dbReference type="NCBI Taxonomy" id="60890"/>
    <lineage>
        <taxon>Bacteria</taxon>
        <taxon>Pseudomonadati</taxon>
        <taxon>Pseudomonadota</taxon>
        <taxon>Alphaproteobacteria</taxon>
        <taxon>Rhodobacterales</taxon>
        <taxon>Roseobacteraceae</taxon>
        <taxon>Phaeobacter</taxon>
    </lineage>
</organism>
<dbReference type="EMBL" id="CP015124">
    <property type="protein sequence ID" value="ANP38507.1"/>
    <property type="molecule type" value="Genomic_DNA"/>
</dbReference>